<dbReference type="Pfam" id="PF02668">
    <property type="entry name" value="TauD"/>
    <property type="match status" value="1"/>
</dbReference>
<dbReference type="GO" id="GO:0016706">
    <property type="term" value="F:2-oxoglutarate-dependent dioxygenase activity"/>
    <property type="evidence" value="ECO:0007669"/>
    <property type="project" value="UniProtKB-ARBA"/>
</dbReference>
<dbReference type="AlphaFoldDB" id="A0A972VUR8"/>
<feature type="compositionally biased region" description="Polar residues" evidence="3">
    <location>
        <begin position="187"/>
        <end position="200"/>
    </location>
</feature>
<comment type="cofactor">
    <cofactor evidence="1">
        <name>Fe(2+)</name>
        <dbReference type="ChEBI" id="CHEBI:29033"/>
    </cofactor>
</comment>
<sequence length="206" mass="22819">MSDILSQPHLIQIPEQFEFDGRPFPAVFDNQQSLTSLAAITAWLQANQALLERVLLASGAVLFRGFPIENAAAFDRFSAAFGYPDFTYQESLSNAVRVNLTDRVFTANEAPPEVEIFLHHEMAQTPVSPAKLFFHCHAAAQQGGATSLCRSDQLYALILDRMPQWARKFEDHGLRYTTLMPVDDNAASGQGRSWKSTLSVTDRAGA</sequence>
<evidence type="ECO:0000259" key="4">
    <source>
        <dbReference type="Pfam" id="PF02668"/>
    </source>
</evidence>
<dbReference type="PANTHER" id="PTHR10696">
    <property type="entry name" value="GAMMA-BUTYROBETAINE HYDROXYLASE-RELATED"/>
    <property type="match status" value="1"/>
</dbReference>
<feature type="region of interest" description="Disordered" evidence="3">
    <location>
        <begin position="186"/>
        <end position="206"/>
    </location>
</feature>
<evidence type="ECO:0000313" key="5">
    <source>
        <dbReference type="EMBL" id="NQV64639.1"/>
    </source>
</evidence>
<name>A0A972VUR8_9GAMM</name>
<comment type="caution">
    <text evidence="5">The sequence shown here is derived from an EMBL/GenBank/DDBJ whole genome shotgun (WGS) entry which is preliminary data.</text>
</comment>
<dbReference type="InterPro" id="IPR050411">
    <property type="entry name" value="AlphaKG_dependent_hydroxylases"/>
</dbReference>
<protein>
    <submittedName>
        <fullName evidence="5">TauD/TfdA family dioxygenase</fullName>
    </submittedName>
</protein>
<dbReference type="SUPFAM" id="SSF51197">
    <property type="entry name" value="Clavaminate synthase-like"/>
    <property type="match status" value="1"/>
</dbReference>
<keyword evidence="2" id="KW-0560">Oxidoreductase</keyword>
<dbReference type="InterPro" id="IPR042098">
    <property type="entry name" value="TauD-like_sf"/>
</dbReference>
<organism evidence="5 6">
    <name type="scientific">SAR86 cluster bacterium</name>
    <dbReference type="NCBI Taxonomy" id="2030880"/>
    <lineage>
        <taxon>Bacteria</taxon>
        <taxon>Pseudomonadati</taxon>
        <taxon>Pseudomonadota</taxon>
        <taxon>Gammaproteobacteria</taxon>
        <taxon>SAR86 cluster</taxon>
    </lineage>
</organism>
<feature type="domain" description="TauD/TfdA-like" evidence="4">
    <location>
        <begin position="36"/>
        <end position="166"/>
    </location>
</feature>
<evidence type="ECO:0000313" key="6">
    <source>
        <dbReference type="Proteomes" id="UP000754644"/>
    </source>
</evidence>
<reference evidence="5" key="1">
    <citation type="submission" date="2020-05" db="EMBL/GenBank/DDBJ databases">
        <title>Sulfur intermediates as new biogeochemical hubs in an aquatic model microbial ecosystem.</title>
        <authorList>
            <person name="Vigneron A."/>
        </authorList>
    </citation>
    <scope>NUCLEOTIDE SEQUENCE</scope>
    <source>
        <strain evidence="5">Bin.250</strain>
    </source>
</reference>
<dbReference type="EMBL" id="JABMOJ010000169">
    <property type="protein sequence ID" value="NQV64639.1"/>
    <property type="molecule type" value="Genomic_DNA"/>
</dbReference>
<keyword evidence="5" id="KW-0223">Dioxygenase</keyword>
<dbReference type="PANTHER" id="PTHR10696:SF21">
    <property type="entry name" value="TAUD_TFDA-LIKE DOMAIN-CONTAINING PROTEIN"/>
    <property type="match status" value="1"/>
</dbReference>
<evidence type="ECO:0000256" key="1">
    <source>
        <dbReference type="ARBA" id="ARBA00001954"/>
    </source>
</evidence>
<dbReference type="Gene3D" id="3.60.130.10">
    <property type="entry name" value="Clavaminate synthase-like"/>
    <property type="match status" value="1"/>
</dbReference>
<dbReference type="InterPro" id="IPR003819">
    <property type="entry name" value="TauD/TfdA-like"/>
</dbReference>
<feature type="non-terminal residue" evidence="5">
    <location>
        <position position="206"/>
    </location>
</feature>
<accession>A0A972VUR8</accession>
<dbReference type="Proteomes" id="UP000754644">
    <property type="component" value="Unassembled WGS sequence"/>
</dbReference>
<gene>
    <name evidence="5" type="ORF">HQ497_04665</name>
</gene>
<proteinExistence type="predicted"/>
<evidence type="ECO:0000256" key="3">
    <source>
        <dbReference type="SAM" id="MobiDB-lite"/>
    </source>
</evidence>
<evidence type="ECO:0000256" key="2">
    <source>
        <dbReference type="ARBA" id="ARBA00023002"/>
    </source>
</evidence>